<comment type="caution">
    <text evidence="1">The sequence shown here is derived from an EMBL/GenBank/DDBJ whole genome shotgun (WGS) entry which is preliminary data.</text>
</comment>
<proteinExistence type="predicted"/>
<evidence type="ECO:0000313" key="1">
    <source>
        <dbReference type="EMBL" id="KKN25382.1"/>
    </source>
</evidence>
<organism evidence="1">
    <name type="scientific">marine sediment metagenome</name>
    <dbReference type="NCBI Taxonomy" id="412755"/>
    <lineage>
        <taxon>unclassified sequences</taxon>
        <taxon>metagenomes</taxon>
        <taxon>ecological metagenomes</taxon>
    </lineage>
</organism>
<sequence>MLDNIFYIPPNTVGIGWKLKWKLKHIICLFFGHKIRATTFEEQKRGDKDVICNRCYQIWENDELFEKGDRVRLTKKDIGKFKVA</sequence>
<reference evidence="1" key="1">
    <citation type="journal article" date="2015" name="Nature">
        <title>Complex archaea that bridge the gap between prokaryotes and eukaryotes.</title>
        <authorList>
            <person name="Spang A."/>
            <person name="Saw J.H."/>
            <person name="Jorgensen S.L."/>
            <person name="Zaremba-Niedzwiedzka K."/>
            <person name="Martijn J."/>
            <person name="Lind A.E."/>
            <person name="van Eijk R."/>
            <person name="Schleper C."/>
            <person name="Guy L."/>
            <person name="Ettema T.J."/>
        </authorList>
    </citation>
    <scope>NUCLEOTIDE SEQUENCE</scope>
</reference>
<dbReference type="AlphaFoldDB" id="A0A0F9PLD7"/>
<gene>
    <name evidence="1" type="ORF">LCGC14_0885420</name>
</gene>
<accession>A0A0F9PLD7</accession>
<protein>
    <submittedName>
        <fullName evidence="1">Uncharacterized protein</fullName>
    </submittedName>
</protein>
<dbReference type="EMBL" id="LAZR01002807">
    <property type="protein sequence ID" value="KKN25382.1"/>
    <property type="molecule type" value="Genomic_DNA"/>
</dbReference>
<name>A0A0F9PLD7_9ZZZZ</name>